<keyword evidence="5" id="KW-0520">NAD</keyword>
<comment type="cofactor">
    <cofactor evidence="4">
        <name>Zn(2+)</name>
        <dbReference type="ChEBI" id="CHEBI:29105"/>
    </cofactor>
    <text evidence="4">Binds 1 zinc ion per subunit.</text>
</comment>
<dbReference type="SUPFAM" id="SSF56796">
    <property type="entry name" value="Dehydroquinate synthase-like"/>
    <property type="match status" value="1"/>
</dbReference>
<feature type="binding site" evidence="4">
    <location>
        <position position="256"/>
    </location>
    <ligand>
        <name>glycerol</name>
        <dbReference type="ChEBI" id="CHEBI:17754"/>
    </ligand>
</feature>
<feature type="binding site" evidence="5">
    <location>
        <position position="132"/>
    </location>
    <ligand>
        <name>NAD(+)</name>
        <dbReference type="ChEBI" id="CHEBI:57540"/>
    </ligand>
</feature>
<comment type="similarity">
    <text evidence="1">Belongs to the iron-containing alcohol dehydrogenase family.</text>
</comment>
<dbReference type="GO" id="GO:0046872">
    <property type="term" value="F:metal ion binding"/>
    <property type="evidence" value="ECO:0007669"/>
    <property type="project" value="UniProtKB-KW"/>
</dbReference>
<dbReference type="RefSeq" id="WP_166033436.1">
    <property type="nucleotide sequence ID" value="NZ_CP049887.1"/>
</dbReference>
<evidence type="ECO:0000256" key="3">
    <source>
        <dbReference type="ARBA" id="ARBA00023002"/>
    </source>
</evidence>
<feature type="binding site" evidence="5">
    <location>
        <begin position="95"/>
        <end position="99"/>
    </location>
    <ligand>
        <name>NAD(+)</name>
        <dbReference type="ChEBI" id="CHEBI:57540"/>
    </ligand>
</feature>
<evidence type="ECO:0000256" key="4">
    <source>
        <dbReference type="PIRSR" id="PIRSR000112-1"/>
    </source>
</evidence>
<evidence type="ECO:0000256" key="1">
    <source>
        <dbReference type="ARBA" id="ARBA00007358"/>
    </source>
</evidence>
<dbReference type="PANTHER" id="PTHR43616">
    <property type="entry name" value="GLYCEROL DEHYDROGENASE"/>
    <property type="match status" value="1"/>
</dbReference>
<evidence type="ECO:0000256" key="2">
    <source>
        <dbReference type="ARBA" id="ARBA00022723"/>
    </source>
</evidence>
<evidence type="ECO:0000256" key="5">
    <source>
        <dbReference type="PIRSR" id="PIRSR000112-3"/>
    </source>
</evidence>
<dbReference type="Gene3D" id="1.20.1090.10">
    <property type="entry name" value="Dehydroquinate synthase-like - alpha domain"/>
    <property type="match status" value="1"/>
</dbReference>
<dbReference type="PIRSF" id="PIRSF000112">
    <property type="entry name" value="Glycerol_dehydrogenase"/>
    <property type="match status" value="1"/>
</dbReference>
<dbReference type="Gene3D" id="3.40.50.1970">
    <property type="match status" value="1"/>
</dbReference>
<dbReference type="PROSITE" id="PS00913">
    <property type="entry name" value="ADH_IRON_1"/>
    <property type="match status" value="1"/>
</dbReference>
<dbReference type="AlphaFoldDB" id="A0A6G8AQX0"/>
<dbReference type="GO" id="GO:0016614">
    <property type="term" value="F:oxidoreductase activity, acting on CH-OH group of donors"/>
    <property type="evidence" value="ECO:0007669"/>
    <property type="project" value="InterPro"/>
</dbReference>
<dbReference type="PANTHER" id="PTHR43616:SF3">
    <property type="entry name" value="HYDROXYCARBOXYLATE DEHYDROGENASE A"/>
    <property type="match status" value="1"/>
</dbReference>
<feature type="binding site" evidence="4">
    <location>
        <position position="172"/>
    </location>
    <ligand>
        <name>glycerol</name>
        <dbReference type="ChEBI" id="CHEBI:17754"/>
    </ligand>
</feature>
<proteinExistence type="inferred from homology"/>
<dbReference type="KEGG" id="vhy:G7082_01660"/>
<keyword evidence="4" id="KW-0862">Zinc</keyword>
<keyword evidence="3" id="KW-0560">Oxidoreductase</keyword>
<dbReference type="EMBL" id="CP049887">
    <property type="protein sequence ID" value="QIL47325.1"/>
    <property type="molecule type" value="Genomic_DNA"/>
</dbReference>
<feature type="domain" description="Alcohol dehydrogenase iron-type/glycerol dehydrogenase GldA" evidence="6">
    <location>
        <begin position="11"/>
        <end position="148"/>
    </location>
</feature>
<feature type="binding site" evidence="4">
    <location>
        <position position="273"/>
    </location>
    <ligand>
        <name>glycerol</name>
        <dbReference type="ChEBI" id="CHEBI:17754"/>
    </ligand>
</feature>
<evidence type="ECO:0000313" key="7">
    <source>
        <dbReference type="EMBL" id="QIL47325.1"/>
    </source>
</evidence>
<keyword evidence="2 4" id="KW-0479">Metal-binding</keyword>
<name>A0A6G8AQX0_9ENTE</name>
<dbReference type="InterPro" id="IPR001670">
    <property type="entry name" value="ADH_Fe/GldA"/>
</dbReference>
<feature type="binding site" evidence="5">
    <location>
        <position position="126"/>
    </location>
    <ligand>
        <name>NAD(+)</name>
        <dbReference type="ChEBI" id="CHEBI:57540"/>
    </ligand>
</feature>
<accession>A0A6G8AQX0</accession>
<protein>
    <submittedName>
        <fullName evidence="7">Iron-containing alcohol dehydrogenase family protein</fullName>
    </submittedName>
</protein>
<gene>
    <name evidence="7" type="ORF">G7082_01660</name>
</gene>
<dbReference type="Proteomes" id="UP000501747">
    <property type="component" value="Chromosome"/>
</dbReference>
<sequence>MNETMIVRGAPQEYICHAGAWNQLEEHLLKRKLKKVLILHGEKSWQVAREFFPELKEVGCHFKHYKNECTFENISYFVEFIKENDLDGIIAIGGGKVLDLGKAVAADILIPVICLPTLASTCAAYTPLSVIYNNEGAMVDMLFFSQSISLTLVDPEVILNSPKELLVAGIGDTLAKWYESNPVISELSTYSAEIAVAKFAAKECRDNLLMCSKQALIDLENKELTEDFIKIVETNILLAGMVGGFGDKYGRTFGAHSIHDAMTYIPKTKNYLHGNKVAYGILVQLIIEEKLSEVSELIPFYQEIGLPYQFSSLAITRDDLDTIAKKANEDPLMHLLPCQVTKEKIKQAMLTLETI</sequence>
<dbReference type="InterPro" id="IPR018211">
    <property type="entry name" value="ADH_Fe_CS"/>
</dbReference>
<reference evidence="7 8" key="1">
    <citation type="submission" date="2020-03" db="EMBL/GenBank/DDBJ databases">
        <title>Vagococcus sp. nov., isolated from beetles.</title>
        <authorList>
            <person name="Hyun D.-W."/>
            <person name="Bae J.-W."/>
        </authorList>
    </citation>
    <scope>NUCLEOTIDE SEQUENCE [LARGE SCALE GENOMIC DNA]</scope>
    <source>
        <strain evidence="7 8">HDW17B</strain>
    </source>
</reference>
<feature type="binding site" evidence="5">
    <location>
        <begin position="117"/>
        <end position="120"/>
    </location>
    <ligand>
        <name>NAD(+)</name>
        <dbReference type="ChEBI" id="CHEBI:57540"/>
    </ligand>
</feature>
<organism evidence="7 8">
    <name type="scientific">Vagococcus hydrophili</name>
    <dbReference type="NCBI Taxonomy" id="2714947"/>
    <lineage>
        <taxon>Bacteria</taxon>
        <taxon>Bacillati</taxon>
        <taxon>Bacillota</taxon>
        <taxon>Bacilli</taxon>
        <taxon>Lactobacillales</taxon>
        <taxon>Enterococcaceae</taxon>
        <taxon>Vagococcus</taxon>
    </lineage>
</organism>
<dbReference type="CDD" id="cd08172">
    <property type="entry name" value="GlyDH-like"/>
    <property type="match status" value="1"/>
</dbReference>
<keyword evidence="8" id="KW-1185">Reference proteome</keyword>
<feature type="binding site" evidence="5">
    <location>
        <position position="128"/>
    </location>
    <ligand>
        <name>NAD(+)</name>
        <dbReference type="ChEBI" id="CHEBI:57540"/>
    </ligand>
</feature>
<dbReference type="Pfam" id="PF00465">
    <property type="entry name" value="Fe-ADH"/>
    <property type="match status" value="1"/>
</dbReference>
<dbReference type="InterPro" id="IPR016205">
    <property type="entry name" value="Glycerol_DH"/>
</dbReference>
<evidence type="ECO:0000313" key="8">
    <source>
        <dbReference type="Proteomes" id="UP000501747"/>
    </source>
</evidence>
<evidence type="ECO:0000259" key="6">
    <source>
        <dbReference type="Pfam" id="PF00465"/>
    </source>
</evidence>